<keyword evidence="6" id="KW-0007">Acetylation</keyword>
<dbReference type="InterPro" id="IPR002364">
    <property type="entry name" value="Quin_OxRdtase/zeta-crystal_CS"/>
</dbReference>
<comment type="subunit">
    <text evidence="2">Homotetramer.</text>
</comment>
<evidence type="ECO:0000256" key="5">
    <source>
        <dbReference type="ARBA" id="ARBA00022884"/>
    </source>
</evidence>
<dbReference type="InterPro" id="IPR011032">
    <property type="entry name" value="GroES-like_sf"/>
</dbReference>
<dbReference type="InterPro" id="IPR013154">
    <property type="entry name" value="ADH-like_N"/>
</dbReference>
<dbReference type="OrthoDB" id="9792162at2"/>
<evidence type="ECO:0000313" key="8">
    <source>
        <dbReference type="EMBL" id="EMT53066.1"/>
    </source>
</evidence>
<dbReference type="Pfam" id="PF08240">
    <property type="entry name" value="ADH_N"/>
    <property type="match status" value="1"/>
</dbReference>
<dbReference type="Gene3D" id="3.40.50.720">
    <property type="entry name" value="NAD(P)-binding Rossmann-like Domain"/>
    <property type="match status" value="1"/>
</dbReference>
<dbReference type="EMBL" id="APBN01000003">
    <property type="protein sequence ID" value="EMT53066.1"/>
    <property type="molecule type" value="Genomic_DNA"/>
</dbReference>
<dbReference type="PROSITE" id="PS01162">
    <property type="entry name" value="QOR_ZETA_CRYSTAL"/>
    <property type="match status" value="1"/>
</dbReference>
<dbReference type="Gene3D" id="3.90.180.10">
    <property type="entry name" value="Medium-chain alcohol dehydrogenases, catalytic domain"/>
    <property type="match status" value="1"/>
</dbReference>
<reference evidence="8 9" key="1">
    <citation type="submission" date="2013-03" db="EMBL/GenBank/DDBJ databases">
        <title>Assembly of a new bacterial strain Brevibacillus borstelensis AK1.</title>
        <authorList>
            <person name="Rajan I."/>
            <person name="PoliReddy D."/>
            <person name="Sugumar T."/>
            <person name="Rathinam K."/>
            <person name="Alqarawi S."/>
            <person name="Khalil A.B."/>
            <person name="Sivakumar N."/>
        </authorList>
    </citation>
    <scope>NUCLEOTIDE SEQUENCE [LARGE SCALE GENOMIC DNA]</scope>
    <source>
        <strain evidence="8 9">AK1</strain>
    </source>
</reference>
<name>M8E1B9_9BACL</name>
<keyword evidence="5" id="KW-0694">RNA-binding</keyword>
<dbReference type="GO" id="GO:0016491">
    <property type="term" value="F:oxidoreductase activity"/>
    <property type="evidence" value="ECO:0007669"/>
    <property type="project" value="InterPro"/>
</dbReference>
<dbReference type="GO" id="GO:0003723">
    <property type="term" value="F:RNA binding"/>
    <property type="evidence" value="ECO:0007669"/>
    <property type="project" value="UniProtKB-KW"/>
</dbReference>
<evidence type="ECO:0000259" key="7">
    <source>
        <dbReference type="SMART" id="SM00829"/>
    </source>
</evidence>
<dbReference type="PATRIC" id="fig|1300222.3.peg.2028"/>
<dbReference type="Proteomes" id="UP000012081">
    <property type="component" value="Unassembled WGS sequence"/>
</dbReference>
<sequence>MINKMDTMKAAVLNRFGGPEELVLQKIDLPEIGPEDVLIRVEYAGVGEWDTFERQGGYASMLGIEPRFPYVLGSEGAGTVAATGEKVVAFNIGDKVYAPGFLHPRGGFYAEYASVHVKYVSPIPNGMTVQEAAVVSGVGITALRGLEDVLELKQGESILIFGASGGVGHLAVQLAKCKGARVFAVASGKDGVEMIQNLGIDAVMNGRTEDIALASSTFAPEGFDAALFCAGGEAANAAMKCIRRGGRVAYPNGIRPALQARDGISVSGYNGEPDTDIIRRLHHYLENDQITVHTSRTFLLEEARDAHIALTNHYLGKLCLKVSSE</sequence>
<dbReference type="SMART" id="SM00829">
    <property type="entry name" value="PKS_ER"/>
    <property type="match status" value="1"/>
</dbReference>
<keyword evidence="9" id="KW-1185">Reference proteome</keyword>
<dbReference type="RefSeq" id="WP_003387937.1">
    <property type="nucleotide sequence ID" value="NZ_APBN01000003.1"/>
</dbReference>
<evidence type="ECO:0000256" key="4">
    <source>
        <dbReference type="ARBA" id="ARBA00022857"/>
    </source>
</evidence>
<gene>
    <name evidence="8" type="ORF">I532_09822</name>
</gene>
<evidence type="ECO:0000256" key="6">
    <source>
        <dbReference type="ARBA" id="ARBA00022990"/>
    </source>
</evidence>
<feature type="domain" description="Enoyl reductase (ER)" evidence="7">
    <location>
        <begin position="17"/>
        <end position="320"/>
    </location>
</feature>
<dbReference type="Pfam" id="PF00107">
    <property type="entry name" value="ADH_zinc_N"/>
    <property type="match status" value="1"/>
</dbReference>
<evidence type="ECO:0000256" key="3">
    <source>
        <dbReference type="ARBA" id="ARBA00022490"/>
    </source>
</evidence>
<evidence type="ECO:0000313" key="9">
    <source>
        <dbReference type="Proteomes" id="UP000012081"/>
    </source>
</evidence>
<dbReference type="GO" id="GO:0005737">
    <property type="term" value="C:cytoplasm"/>
    <property type="evidence" value="ECO:0007669"/>
    <property type="project" value="UniProtKB-SubCell"/>
</dbReference>
<comment type="caution">
    <text evidence="8">The sequence shown here is derived from an EMBL/GenBank/DDBJ whole genome shotgun (WGS) entry which is preliminary data.</text>
</comment>
<dbReference type="InterPro" id="IPR051603">
    <property type="entry name" value="Zinc-ADH_QOR/CCCR"/>
</dbReference>
<dbReference type="STRING" id="1300222.I532_09822"/>
<dbReference type="PANTHER" id="PTHR44154:SF1">
    <property type="entry name" value="QUINONE OXIDOREDUCTASE"/>
    <property type="match status" value="1"/>
</dbReference>
<keyword evidence="4" id="KW-0521">NADP</keyword>
<dbReference type="PANTHER" id="PTHR44154">
    <property type="entry name" value="QUINONE OXIDOREDUCTASE"/>
    <property type="match status" value="1"/>
</dbReference>
<dbReference type="InterPro" id="IPR036291">
    <property type="entry name" value="NAD(P)-bd_dom_sf"/>
</dbReference>
<dbReference type="CDD" id="cd05289">
    <property type="entry name" value="MDR_like_2"/>
    <property type="match status" value="1"/>
</dbReference>
<dbReference type="AlphaFoldDB" id="M8E1B9"/>
<dbReference type="InterPro" id="IPR020843">
    <property type="entry name" value="ER"/>
</dbReference>
<evidence type="ECO:0000256" key="1">
    <source>
        <dbReference type="ARBA" id="ARBA00004496"/>
    </source>
</evidence>
<proteinExistence type="predicted"/>
<protein>
    <submittedName>
        <fullName evidence="8">Zinc-binding dehydrogenase family oxidoreductase</fullName>
    </submittedName>
</protein>
<comment type="subcellular location">
    <subcellularLocation>
        <location evidence="1">Cytoplasm</location>
    </subcellularLocation>
</comment>
<dbReference type="GO" id="GO:0008270">
    <property type="term" value="F:zinc ion binding"/>
    <property type="evidence" value="ECO:0007669"/>
    <property type="project" value="InterPro"/>
</dbReference>
<dbReference type="SUPFAM" id="SSF51735">
    <property type="entry name" value="NAD(P)-binding Rossmann-fold domains"/>
    <property type="match status" value="1"/>
</dbReference>
<evidence type="ECO:0000256" key="2">
    <source>
        <dbReference type="ARBA" id="ARBA00011881"/>
    </source>
</evidence>
<keyword evidence="3" id="KW-0963">Cytoplasm</keyword>
<organism evidence="8 9">
    <name type="scientific">Brevibacillus borstelensis AK1</name>
    <dbReference type="NCBI Taxonomy" id="1300222"/>
    <lineage>
        <taxon>Bacteria</taxon>
        <taxon>Bacillati</taxon>
        <taxon>Bacillota</taxon>
        <taxon>Bacilli</taxon>
        <taxon>Bacillales</taxon>
        <taxon>Paenibacillaceae</taxon>
        <taxon>Brevibacillus</taxon>
    </lineage>
</organism>
<dbReference type="InterPro" id="IPR013149">
    <property type="entry name" value="ADH-like_C"/>
</dbReference>
<dbReference type="SUPFAM" id="SSF50129">
    <property type="entry name" value="GroES-like"/>
    <property type="match status" value="1"/>
</dbReference>
<accession>M8E1B9</accession>